<feature type="domain" description="N-acetyltransferase" evidence="3">
    <location>
        <begin position="1"/>
        <end position="165"/>
    </location>
</feature>
<dbReference type="Proteomes" id="UP000199417">
    <property type="component" value="Unassembled WGS sequence"/>
</dbReference>
<dbReference type="PANTHER" id="PTHR43800">
    <property type="entry name" value="PEPTIDYL-LYSINE N-ACETYLTRANSFERASE YJAB"/>
    <property type="match status" value="1"/>
</dbReference>
<dbReference type="Gene3D" id="3.40.630.30">
    <property type="match status" value="1"/>
</dbReference>
<evidence type="ECO:0000256" key="1">
    <source>
        <dbReference type="ARBA" id="ARBA00022679"/>
    </source>
</evidence>
<dbReference type="AlphaFoldDB" id="A0A1G6WFC7"/>
<keyword evidence="5" id="KW-1185">Reference proteome</keyword>
<evidence type="ECO:0000256" key="2">
    <source>
        <dbReference type="ARBA" id="ARBA00023315"/>
    </source>
</evidence>
<proteinExistence type="predicted"/>
<keyword evidence="2 4" id="KW-0012">Acyltransferase</keyword>
<reference evidence="4 5" key="1">
    <citation type="submission" date="2016-10" db="EMBL/GenBank/DDBJ databases">
        <authorList>
            <person name="de Groot N.N."/>
        </authorList>
    </citation>
    <scope>NUCLEOTIDE SEQUENCE [LARGE SCALE GENOMIC DNA]</scope>
    <source>
        <strain evidence="4 5">JCM 11308</strain>
    </source>
</reference>
<name>A0A1G6WFC7_9NOCA</name>
<dbReference type="RefSeq" id="WP_072842659.1">
    <property type="nucleotide sequence ID" value="NZ_FNAB01000005.1"/>
</dbReference>
<evidence type="ECO:0000259" key="3">
    <source>
        <dbReference type="PROSITE" id="PS51186"/>
    </source>
</evidence>
<dbReference type="SUPFAM" id="SSF55729">
    <property type="entry name" value="Acyl-CoA N-acyltransferases (Nat)"/>
    <property type="match status" value="1"/>
</dbReference>
<evidence type="ECO:0000313" key="4">
    <source>
        <dbReference type="EMBL" id="SDD64474.1"/>
    </source>
</evidence>
<dbReference type="CDD" id="cd04301">
    <property type="entry name" value="NAT_SF"/>
    <property type="match status" value="1"/>
</dbReference>
<evidence type="ECO:0000313" key="5">
    <source>
        <dbReference type="Proteomes" id="UP000199417"/>
    </source>
</evidence>
<dbReference type="InterPro" id="IPR000182">
    <property type="entry name" value="GNAT_dom"/>
</dbReference>
<dbReference type="PROSITE" id="PS51186">
    <property type="entry name" value="GNAT"/>
    <property type="match status" value="1"/>
</dbReference>
<dbReference type="InterPro" id="IPR016181">
    <property type="entry name" value="Acyl_CoA_acyltransferase"/>
</dbReference>
<dbReference type="GO" id="GO:0016747">
    <property type="term" value="F:acyltransferase activity, transferring groups other than amino-acyl groups"/>
    <property type="evidence" value="ECO:0007669"/>
    <property type="project" value="InterPro"/>
</dbReference>
<keyword evidence="1 4" id="KW-0808">Transferase</keyword>
<dbReference type="Pfam" id="PF00583">
    <property type="entry name" value="Acetyltransf_1"/>
    <property type="match status" value="1"/>
</dbReference>
<protein>
    <submittedName>
        <fullName evidence="4">L-amino acid N-acyltransferase YncA</fullName>
    </submittedName>
</protein>
<dbReference type="PANTHER" id="PTHR43800:SF1">
    <property type="entry name" value="PEPTIDYL-LYSINE N-ACETYLTRANSFERASE YJAB"/>
    <property type="match status" value="1"/>
</dbReference>
<gene>
    <name evidence="4" type="ORF">SAMN05444580_105348</name>
</gene>
<accession>A0A1G6WFC7</accession>
<sequence>MLIRPATDSDLALLPEIEVAAGEAFRALGMDAVADDAPPTVEELAAYQVDGRAWVAVDAADRPVGYALALEVDGGAHLEQVTVHPAAAGHRIGSALIDEVDRWAAGHGLAWLTLTTFVDVPWNAPYYDRLGFRAMAAETLPAGLRSIREHERAHGLDAWPRVTMRRAVGGTG</sequence>
<organism evidence="4 5">
    <name type="scientific">Rhodococcus tukisamuensis</name>
    <dbReference type="NCBI Taxonomy" id="168276"/>
    <lineage>
        <taxon>Bacteria</taxon>
        <taxon>Bacillati</taxon>
        <taxon>Actinomycetota</taxon>
        <taxon>Actinomycetes</taxon>
        <taxon>Mycobacteriales</taxon>
        <taxon>Nocardiaceae</taxon>
        <taxon>Rhodococcus</taxon>
    </lineage>
</organism>
<dbReference type="STRING" id="168276.SAMN05444580_105348"/>
<dbReference type="EMBL" id="FNAB01000005">
    <property type="protein sequence ID" value="SDD64474.1"/>
    <property type="molecule type" value="Genomic_DNA"/>
</dbReference>